<dbReference type="PANTHER" id="PTHR12835:SF5">
    <property type="entry name" value="BIOTIN--PROTEIN LIGASE"/>
    <property type="match status" value="1"/>
</dbReference>
<comment type="catalytic activity">
    <reaction evidence="6">
        <text>biotin + L-lysyl-[protein] + ATP = N(6)-biotinyl-L-lysyl-[protein] + AMP + diphosphate + H(+)</text>
        <dbReference type="Rhea" id="RHEA:11756"/>
        <dbReference type="Rhea" id="RHEA-COMP:9752"/>
        <dbReference type="Rhea" id="RHEA-COMP:10505"/>
        <dbReference type="ChEBI" id="CHEBI:15378"/>
        <dbReference type="ChEBI" id="CHEBI:29969"/>
        <dbReference type="ChEBI" id="CHEBI:30616"/>
        <dbReference type="ChEBI" id="CHEBI:33019"/>
        <dbReference type="ChEBI" id="CHEBI:57586"/>
        <dbReference type="ChEBI" id="CHEBI:83144"/>
        <dbReference type="ChEBI" id="CHEBI:456215"/>
        <dbReference type="EC" id="6.3.4.15"/>
    </reaction>
</comment>
<dbReference type="Proteomes" id="UP000623250">
    <property type="component" value="Unassembled WGS sequence"/>
</dbReference>
<evidence type="ECO:0000256" key="3">
    <source>
        <dbReference type="ARBA" id="ARBA00022840"/>
    </source>
</evidence>
<dbReference type="EMBL" id="JAEMUK010000078">
    <property type="protein sequence ID" value="MBJ7544274.1"/>
    <property type="molecule type" value="Genomic_DNA"/>
</dbReference>
<evidence type="ECO:0000256" key="6">
    <source>
        <dbReference type="ARBA" id="ARBA00047846"/>
    </source>
</evidence>
<dbReference type="PROSITE" id="PS51733">
    <property type="entry name" value="BPL_LPL_CATALYTIC"/>
    <property type="match status" value="1"/>
</dbReference>
<keyword evidence="4" id="KW-0092">Biotin</keyword>
<organism evidence="8 9">
    <name type="scientific">Rhodomicrobium udaipurense</name>
    <dbReference type="NCBI Taxonomy" id="1202716"/>
    <lineage>
        <taxon>Bacteria</taxon>
        <taxon>Pseudomonadati</taxon>
        <taxon>Pseudomonadota</taxon>
        <taxon>Alphaproteobacteria</taxon>
        <taxon>Hyphomicrobiales</taxon>
        <taxon>Hyphomicrobiaceae</taxon>
        <taxon>Rhodomicrobium</taxon>
    </lineage>
</organism>
<keyword evidence="3" id="KW-0067">ATP-binding</keyword>
<dbReference type="InterPro" id="IPR003142">
    <property type="entry name" value="BPL_C"/>
</dbReference>
<proteinExistence type="predicted"/>
<dbReference type="Gene3D" id="3.30.930.10">
    <property type="entry name" value="Bira Bifunctional Protein, Domain 2"/>
    <property type="match status" value="1"/>
</dbReference>
<sequence length="250" mass="26536">MTLRPEIPVLRFDSIDSTNEEALRQLAAEADLPLWIVARTQTKGRGRAGRSWQSPEGNVYATLVLKTAVSAATATQLSFVAGLAAHDAAAAHLSPNDASRLRLKWPNDLMLGRAKLAGNLLESISLAHNRGLAVVLGVGMNVAAPPDDTGREVASLGLAPSSADAVFASLARAFDIWLARWNEGRGFPAIREAWLSRALALNETISVNLNSSIIRGRFCGVDDTGALKLTTEAGVVMTVTAGDIYPDALR</sequence>
<evidence type="ECO:0000259" key="7">
    <source>
        <dbReference type="PROSITE" id="PS51733"/>
    </source>
</evidence>
<dbReference type="SUPFAM" id="SSF50037">
    <property type="entry name" value="C-terminal domain of transcriptional repressors"/>
    <property type="match status" value="1"/>
</dbReference>
<name>A0A8I1GG87_9HYPH</name>
<gene>
    <name evidence="8" type="ORF">JDN41_12035</name>
</gene>
<keyword evidence="1 8" id="KW-0436">Ligase</keyword>
<dbReference type="GO" id="GO:0004077">
    <property type="term" value="F:biotin--[biotin carboxyl-carrier protein] ligase activity"/>
    <property type="evidence" value="ECO:0007669"/>
    <property type="project" value="UniProtKB-EC"/>
</dbReference>
<dbReference type="InterPro" id="IPR045864">
    <property type="entry name" value="aa-tRNA-synth_II/BPL/LPL"/>
</dbReference>
<evidence type="ECO:0000256" key="2">
    <source>
        <dbReference type="ARBA" id="ARBA00022741"/>
    </source>
</evidence>
<evidence type="ECO:0000313" key="8">
    <source>
        <dbReference type="EMBL" id="MBJ7544274.1"/>
    </source>
</evidence>
<evidence type="ECO:0000256" key="4">
    <source>
        <dbReference type="ARBA" id="ARBA00023267"/>
    </source>
</evidence>
<dbReference type="Pfam" id="PF03099">
    <property type="entry name" value="BPL_LplA_LipB"/>
    <property type="match status" value="1"/>
</dbReference>
<dbReference type="RefSeq" id="WP_037241753.1">
    <property type="nucleotide sequence ID" value="NZ_JAEMUK010000078.1"/>
</dbReference>
<dbReference type="InterPro" id="IPR008988">
    <property type="entry name" value="Transcriptional_repressor_C"/>
</dbReference>
<dbReference type="SUPFAM" id="SSF55681">
    <property type="entry name" value="Class II aaRS and biotin synthetases"/>
    <property type="match status" value="1"/>
</dbReference>
<keyword evidence="9" id="KW-1185">Reference proteome</keyword>
<protein>
    <recommendedName>
        <fullName evidence="5">biotin--[biotin carboxyl-carrier protein] ligase</fullName>
        <ecNumber evidence="5">6.3.4.15</ecNumber>
    </recommendedName>
</protein>
<evidence type="ECO:0000256" key="5">
    <source>
        <dbReference type="ARBA" id="ARBA00024227"/>
    </source>
</evidence>
<dbReference type="GO" id="GO:0005524">
    <property type="term" value="F:ATP binding"/>
    <property type="evidence" value="ECO:0007669"/>
    <property type="project" value="UniProtKB-KW"/>
</dbReference>
<dbReference type="Gene3D" id="2.30.30.100">
    <property type="match status" value="1"/>
</dbReference>
<dbReference type="CDD" id="cd16442">
    <property type="entry name" value="BPL"/>
    <property type="match status" value="1"/>
</dbReference>
<feature type="domain" description="BPL/LPL catalytic" evidence="7">
    <location>
        <begin position="1"/>
        <end position="182"/>
    </location>
</feature>
<dbReference type="GO" id="GO:0005737">
    <property type="term" value="C:cytoplasm"/>
    <property type="evidence" value="ECO:0007669"/>
    <property type="project" value="TreeGrafter"/>
</dbReference>
<dbReference type="InterPro" id="IPR004143">
    <property type="entry name" value="BPL_LPL_catalytic"/>
</dbReference>
<dbReference type="NCBIfam" id="TIGR00121">
    <property type="entry name" value="birA_ligase"/>
    <property type="match status" value="1"/>
</dbReference>
<dbReference type="PANTHER" id="PTHR12835">
    <property type="entry name" value="BIOTIN PROTEIN LIGASE"/>
    <property type="match status" value="1"/>
</dbReference>
<dbReference type="AlphaFoldDB" id="A0A8I1GG87"/>
<dbReference type="EC" id="6.3.4.15" evidence="5"/>
<comment type="caution">
    <text evidence="8">The sequence shown here is derived from an EMBL/GenBank/DDBJ whole genome shotgun (WGS) entry which is preliminary data.</text>
</comment>
<evidence type="ECO:0000313" key="9">
    <source>
        <dbReference type="Proteomes" id="UP000623250"/>
    </source>
</evidence>
<dbReference type="InterPro" id="IPR004408">
    <property type="entry name" value="Biotin_CoA_COase_ligase"/>
</dbReference>
<accession>A0A8I1GG87</accession>
<reference evidence="8 9" key="1">
    <citation type="submission" date="2020-12" db="EMBL/GenBank/DDBJ databases">
        <title>Revised draft genomes of Rhodomicrobium vannielii ATCC 17100 and Rhodomicrobium udaipurense JA643.</title>
        <authorList>
            <person name="Conners E.M."/>
            <person name="Davenport E.J."/>
            <person name="Bose A."/>
        </authorList>
    </citation>
    <scope>NUCLEOTIDE SEQUENCE [LARGE SCALE GENOMIC DNA]</scope>
    <source>
        <strain evidence="8 9">JA643</strain>
    </source>
</reference>
<dbReference type="Pfam" id="PF02237">
    <property type="entry name" value="BPL_C"/>
    <property type="match status" value="1"/>
</dbReference>
<keyword evidence="2" id="KW-0547">Nucleotide-binding</keyword>
<evidence type="ECO:0000256" key="1">
    <source>
        <dbReference type="ARBA" id="ARBA00022598"/>
    </source>
</evidence>